<evidence type="ECO:0000256" key="3">
    <source>
        <dbReference type="ARBA" id="ARBA00023012"/>
    </source>
</evidence>
<dbReference type="InterPro" id="IPR039420">
    <property type="entry name" value="WalR-like"/>
</dbReference>
<evidence type="ECO:0000256" key="6">
    <source>
        <dbReference type="ARBA" id="ARBA00023163"/>
    </source>
</evidence>
<dbReference type="Gene3D" id="1.10.10.10">
    <property type="entry name" value="Winged helix-like DNA-binding domain superfamily/Winged helix DNA-binding domain"/>
    <property type="match status" value="1"/>
</dbReference>
<feature type="DNA-binding region" description="OmpR/PhoB-type" evidence="9">
    <location>
        <begin position="126"/>
        <end position="226"/>
    </location>
</feature>
<evidence type="ECO:0000256" key="4">
    <source>
        <dbReference type="ARBA" id="ARBA00023015"/>
    </source>
</evidence>
<dbReference type="Gene3D" id="6.10.250.690">
    <property type="match status" value="1"/>
</dbReference>
<gene>
    <name evidence="12" type="ORF">H9761_08840</name>
</gene>
<dbReference type="GO" id="GO:0006355">
    <property type="term" value="P:regulation of DNA-templated transcription"/>
    <property type="evidence" value="ECO:0007669"/>
    <property type="project" value="InterPro"/>
</dbReference>
<keyword evidence="4" id="KW-0805">Transcription regulation</keyword>
<keyword evidence="5 9" id="KW-0238">DNA-binding</keyword>
<dbReference type="InterPro" id="IPR001867">
    <property type="entry name" value="OmpR/PhoB-type_DNA-bd"/>
</dbReference>
<dbReference type="SMART" id="SM00862">
    <property type="entry name" value="Trans_reg_C"/>
    <property type="match status" value="1"/>
</dbReference>
<evidence type="ECO:0000256" key="8">
    <source>
        <dbReference type="PROSITE-ProRule" id="PRU00169"/>
    </source>
</evidence>
<keyword evidence="6" id="KW-0804">Transcription</keyword>
<dbReference type="Gene3D" id="3.40.50.2300">
    <property type="match status" value="1"/>
</dbReference>
<comment type="caution">
    <text evidence="12">The sequence shown here is derived from an EMBL/GenBank/DDBJ whole genome shotgun (WGS) entry which is preliminary data.</text>
</comment>
<dbReference type="GO" id="GO:0000156">
    <property type="term" value="F:phosphorelay response regulator activity"/>
    <property type="evidence" value="ECO:0007669"/>
    <property type="project" value="TreeGrafter"/>
</dbReference>
<feature type="modified residue" description="4-aspartylphosphate" evidence="8">
    <location>
        <position position="53"/>
    </location>
</feature>
<dbReference type="SMART" id="SM00448">
    <property type="entry name" value="REC"/>
    <property type="match status" value="1"/>
</dbReference>
<sequence>MEQRILLLEDDAALGAGIRMALQTPRTAVTLCHTLAEAGEVLKREAFDLLILDVNLPDGSGLELLRCQKELRPQAPVILLTANDLELDEVTGLEAGADDYITKPFSLSVLRARVAVQLRRGERLPPSVFASGPFVFDFERMEFRRDGMAVELSKTEQKLLRVLVENRGHTVSRSALVDRVWTDGAEFVEENALSVAVKRLRGKLEAVPEKPEYLKTVYGIGYTWAAEAPEPKQG</sequence>
<evidence type="ECO:0000256" key="7">
    <source>
        <dbReference type="ARBA" id="ARBA00024867"/>
    </source>
</evidence>
<evidence type="ECO:0000313" key="13">
    <source>
        <dbReference type="Proteomes" id="UP000823891"/>
    </source>
</evidence>
<organism evidence="12 13">
    <name type="scientific">Candidatus Eisenbergiella merdavium</name>
    <dbReference type="NCBI Taxonomy" id="2838551"/>
    <lineage>
        <taxon>Bacteria</taxon>
        <taxon>Bacillati</taxon>
        <taxon>Bacillota</taxon>
        <taxon>Clostridia</taxon>
        <taxon>Lachnospirales</taxon>
        <taxon>Lachnospiraceae</taxon>
        <taxon>Eisenbergiella</taxon>
    </lineage>
</organism>
<dbReference type="InterPro" id="IPR036388">
    <property type="entry name" value="WH-like_DNA-bd_sf"/>
</dbReference>
<evidence type="ECO:0000259" key="10">
    <source>
        <dbReference type="PROSITE" id="PS50110"/>
    </source>
</evidence>
<feature type="domain" description="Response regulatory" evidence="10">
    <location>
        <begin position="4"/>
        <end position="118"/>
    </location>
</feature>
<evidence type="ECO:0000256" key="1">
    <source>
        <dbReference type="ARBA" id="ARBA00018672"/>
    </source>
</evidence>
<dbReference type="AlphaFoldDB" id="A0A9D2NGH7"/>
<dbReference type="InterPro" id="IPR011006">
    <property type="entry name" value="CheY-like_superfamily"/>
</dbReference>
<dbReference type="Pfam" id="PF00486">
    <property type="entry name" value="Trans_reg_C"/>
    <property type="match status" value="1"/>
</dbReference>
<dbReference type="PANTHER" id="PTHR48111">
    <property type="entry name" value="REGULATOR OF RPOS"/>
    <property type="match status" value="1"/>
</dbReference>
<evidence type="ECO:0000259" key="11">
    <source>
        <dbReference type="PROSITE" id="PS51755"/>
    </source>
</evidence>
<protein>
    <recommendedName>
        <fullName evidence="1">Stage 0 sporulation protein A homolog</fullName>
    </recommendedName>
</protein>
<proteinExistence type="predicted"/>
<dbReference type="CDD" id="cd00383">
    <property type="entry name" value="trans_reg_C"/>
    <property type="match status" value="1"/>
</dbReference>
<dbReference type="GO" id="GO:0032993">
    <property type="term" value="C:protein-DNA complex"/>
    <property type="evidence" value="ECO:0007669"/>
    <property type="project" value="TreeGrafter"/>
</dbReference>
<dbReference type="GO" id="GO:0005829">
    <property type="term" value="C:cytosol"/>
    <property type="evidence" value="ECO:0007669"/>
    <property type="project" value="TreeGrafter"/>
</dbReference>
<dbReference type="EMBL" id="DWWS01000031">
    <property type="protein sequence ID" value="HJC23796.1"/>
    <property type="molecule type" value="Genomic_DNA"/>
</dbReference>
<dbReference type="PANTHER" id="PTHR48111:SF21">
    <property type="entry name" value="DNA-BINDING DUAL MASTER TRANSCRIPTIONAL REGULATOR RPAA"/>
    <property type="match status" value="1"/>
</dbReference>
<dbReference type="PROSITE" id="PS51755">
    <property type="entry name" value="OMPR_PHOB"/>
    <property type="match status" value="1"/>
</dbReference>
<evidence type="ECO:0000256" key="5">
    <source>
        <dbReference type="ARBA" id="ARBA00023125"/>
    </source>
</evidence>
<evidence type="ECO:0000313" key="12">
    <source>
        <dbReference type="EMBL" id="HJC23796.1"/>
    </source>
</evidence>
<dbReference type="GO" id="GO:0000976">
    <property type="term" value="F:transcription cis-regulatory region binding"/>
    <property type="evidence" value="ECO:0007669"/>
    <property type="project" value="TreeGrafter"/>
</dbReference>
<keyword evidence="2 8" id="KW-0597">Phosphoprotein</keyword>
<keyword evidence="3" id="KW-0902">Two-component regulatory system</keyword>
<name>A0A9D2NGH7_9FIRM</name>
<dbReference type="SUPFAM" id="SSF52172">
    <property type="entry name" value="CheY-like"/>
    <property type="match status" value="1"/>
</dbReference>
<evidence type="ECO:0000256" key="2">
    <source>
        <dbReference type="ARBA" id="ARBA00022553"/>
    </source>
</evidence>
<dbReference type="Pfam" id="PF00072">
    <property type="entry name" value="Response_reg"/>
    <property type="match status" value="1"/>
</dbReference>
<dbReference type="InterPro" id="IPR001789">
    <property type="entry name" value="Sig_transdc_resp-reg_receiver"/>
</dbReference>
<accession>A0A9D2NGH7</accession>
<dbReference type="PROSITE" id="PS50110">
    <property type="entry name" value="RESPONSE_REGULATORY"/>
    <property type="match status" value="1"/>
</dbReference>
<evidence type="ECO:0000256" key="9">
    <source>
        <dbReference type="PROSITE-ProRule" id="PRU01091"/>
    </source>
</evidence>
<feature type="domain" description="OmpR/PhoB-type" evidence="11">
    <location>
        <begin position="126"/>
        <end position="226"/>
    </location>
</feature>
<reference evidence="12" key="1">
    <citation type="journal article" date="2021" name="PeerJ">
        <title>Extensive microbial diversity within the chicken gut microbiome revealed by metagenomics and culture.</title>
        <authorList>
            <person name="Gilroy R."/>
            <person name="Ravi A."/>
            <person name="Getino M."/>
            <person name="Pursley I."/>
            <person name="Horton D.L."/>
            <person name="Alikhan N.F."/>
            <person name="Baker D."/>
            <person name="Gharbi K."/>
            <person name="Hall N."/>
            <person name="Watson M."/>
            <person name="Adriaenssens E.M."/>
            <person name="Foster-Nyarko E."/>
            <person name="Jarju S."/>
            <person name="Secka A."/>
            <person name="Antonio M."/>
            <person name="Oren A."/>
            <person name="Chaudhuri R.R."/>
            <person name="La Ragione R."/>
            <person name="Hildebrand F."/>
            <person name="Pallen M.J."/>
        </authorList>
    </citation>
    <scope>NUCLEOTIDE SEQUENCE</scope>
    <source>
        <strain evidence="12">USAMLcec2-132</strain>
    </source>
</reference>
<reference evidence="12" key="2">
    <citation type="submission" date="2021-04" db="EMBL/GenBank/DDBJ databases">
        <authorList>
            <person name="Gilroy R."/>
        </authorList>
    </citation>
    <scope>NUCLEOTIDE SEQUENCE</scope>
    <source>
        <strain evidence="12">USAMLcec2-132</strain>
    </source>
</reference>
<comment type="function">
    <text evidence="7">May play the central regulatory role in sporulation. It may be an element of the effector pathway responsible for the activation of sporulation genes in response to nutritional stress. Spo0A may act in concert with spo0H (a sigma factor) to control the expression of some genes that are critical to the sporulation process.</text>
</comment>
<dbReference type="Proteomes" id="UP000823891">
    <property type="component" value="Unassembled WGS sequence"/>
</dbReference>